<proteinExistence type="predicted"/>
<gene>
    <name evidence="1" type="ORF">ABNX05_11205</name>
</gene>
<sequence>MDKYKISYDTRWWECGDKCCSDQLTTITVNDIEIGTFSFFNEEESFDFLINELNKNDKEIIIHSSVELDEDDNLTDTVYFNGIKQDSSVYDMNKYFDLLSKLKLNYTYITSDLDWDVWKQEERLILETKVEYIEFDKTVN</sequence>
<dbReference type="Proteomes" id="UP001478862">
    <property type="component" value="Unassembled WGS sequence"/>
</dbReference>
<accession>A0ABV1MRR1</accession>
<evidence type="ECO:0000313" key="1">
    <source>
        <dbReference type="EMBL" id="MEQ6355186.1"/>
    </source>
</evidence>
<evidence type="ECO:0000313" key="2">
    <source>
        <dbReference type="Proteomes" id="UP001478862"/>
    </source>
</evidence>
<comment type="caution">
    <text evidence="1">The sequence shown here is derived from an EMBL/GenBank/DDBJ whole genome shotgun (WGS) entry which is preliminary data.</text>
</comment>
<dbReference type="EMBL" id="JBEGDG010000007">
    <property type="protein sequence ID" value="MEQ6355186.1"/>
    <property type="molecule type" value="Genomic_DNA"/>
</dbReference>
<reference evidence="1 2" key="1">
    <citation type="submission" date="2024-06" db="EMBL/GenBank/DDBJ databases">
        <title>Lysinibacillus zambalefons sp. nov., a Novel Firmicute Isolated from the Poon Bato Zambales Hyperalkaline Spring.</title>
        <authorList>
            <person name="Aja J.A."/>
            <person name="Lazaro J.E.H."/>
            <person name="Llorin L.D."/>
            <person name="Lim K.R."/>
            <person name="Teodosio J."/>
            <person name="Dalisay D.S."/>
        </authorList>
    </citation>
    <scope>NUCLEOTIDE SEQUENCE [LARGE SCALE GENOMIC DNA]</scope>
    <source>
        <strain evidence="1 2">M3</strain>
    </source>
</reference>
<keyword evidence="2" id="KW-1185">Reference proteome</keyword>
<dbReference type="RefSeq" id="WP_349659815.1">
    <property type="nucleotide sequence ID" value="NZ_JBEGDG010000007.1"/>
</dbReference>
<protein>
    <submittedName>
        <fullName evidence="1">Uncharacterized protein</fullName>
    </submittedName>
</protein>
<organism evidence="1 2">
    <name type="scientific">Lysinibacillus zambalensis</name>
    <dbReference type="NCBI Taxonomy" id="3160866"/>
    <lineage>
        <taxon>Bacteria</taxon>
        <taxon>Bacillati</taxon>
        <taxon>Bacillota</taxon>
        <taxon>Bacilli</taxon>
        <taxon>Bacillales</taxon>
        <taxon>Bacillaceae</taxon>
        <taxon>Lysinibacillus</taxon>
    </lineage>
</organism>
<name>A0ABV1MRR1_9BACI</name>